<accession>A0A8S2M163</accession>
<keyword evidence="2 3" id="KW-0802">TPR repeat</keyword>
<dbReference type="SUPFAM" id="SSF48452">
    <property type="entry name" value="TPR-like"/>
    <property type="match status" value="1"/>
</dbReference>
<comment type="caution">
    <text evidence="4">The sequence shown here is derived from an EMBL/GenBank/DDBJ whole genome shotgun (WGS) entry which is preliminary data.</text>
</comment>
<feature type="non-terminal residue" evidence="4">
    <location>
        <position position="82"/>
    </location>
</feature>
<dbReference type="AlphaFoldDB" id="A0A8S2M163"/>
<evidence type="ECO:0000256" key="2">
    <source>
        <dbReference type="ARBA" id="ARBA00022803"/>
    </source>
</evidence>
<evidence type="ECO:0000256" key="3">
    <source>
        <dbReference type="PROSITE-ProRule" id="PRU00339"/>
    </source>
</evidence>
<dbReference type="InterPro" id="IPR019734">
    <property type="entry name" value="TPR_rpt"/>
</dbReference>
<evidence type="ECO:0000313" key="4">
    <source>
        <dbReference type="EMBL" id="CAF3928462.1"/>
    </source>
</evidence>
<evidence type="ECO:0008006" key="6">
    <source>
        <dbReference type="Google" id="ProtNLM"/>
    </source>
</evidence>
<evidence type="ECO:0000313" key="5">
    <source>
        <dbReference type="Proteomes" id="UP000682733"/>
    </source>
</evidence>
<feature type="repeat" description="TPR" evidence="3">
    <location>
        <begin position="26"/>
        <end position="59"/>
    </location>
</feature>
<protein>
    <recommendedName>
        <fullName evidence="6">Kinesin light chain</fullName>
    </recommendedName>
</protein>
<dbReference type="Pfam" id="PF13424">
    <property type="entry name" value="TPR_12"/>
    <property type="match status" value="1"/>
</dbReference>
<gene>
    <name evidence="4" type="ORF">TMI583_LOCUS21507</name>
</gene>
<dbReference type="Gene3D" id="1.25.40.10">
    <property type="entry name" value="Tetratricopeptide repeat domain"/>
    <property type="match status" value="1"/>
</dbReference>
<dbReference type="PROSITE" id="PS50005">
    <property type="entry name" value="TPR"/>
    <property type="match status" value="1"/>
</dbReference>
<organism evidence="4 5">
    <name type="scientific">Didymodactylos carnosus</name>
    <dbReference type="NCBI Taxonomy" id="1234261"/>
    <lineage>
        <taxon>Eukaryota</taxon>
        <taxon>Metazoa</taxon>
        <taxon>Spiralia</taxon>
        <taxon>Gnathifera</taxon>
        <taxon>Rotifera</taxon>
        <taxon>Eurotatoria</taxon>
        <taxon>Bdelloidea</taxon>
        <taxon>Philodinida</taxon>
        <taxon>Philodinidae</taxon>
        <taxon>Didymodactylos</taxon>
    </lineage>
</organism>
<evidence type="ECO:0000256" key="1">
    <source>
        <dbReference type="ARBA" id="ARBA00022737"/>
    </source>
</evidence>
<keyword evidence="1" id="KW-0677">Repeat</keyword>
<name>A0A8S2M163_9BILA</name>
<sequence length="82" mass="9082">MGELDKAEKYYKRLLNELAVDDSGIAECYIGLGTVQDDKGEYDLALMNMEKALKIRVKALPPDHPDIAGTYNSIASVHRNKG</sequence>
<dbReference type="InterPro" id="IPR011990">
    <property type="entry name" value="TPR-like_helical_dom_sf"/>
</dbReference>
<dbReference type="EMBL" id="CAJOBA010024864">
    <property type="protein sequence ID" value="CAF3928462.1"/>
    <property type="molecule type" value="Genomic_DNA"/>
</dbReference>
<dbReference type="Proteomes" id="UP000682733">
    <property type="component" value="Unassembled WGS sequence"/>
</dbReference>
<dbReference type="PANTHER" id="PTHR45641:SF1">
    <property type="entry name" value="AAA+ ATPASE DOMAIN-CONTAINING PROTEIN"/>
    <property type="match status" value="1"/>
</dbReference>
<proteinExistence type="predicted"/>
<dbReference type="PANTHER" id="PTHR45641">
    <property type="entry name" value="TETRATRICOPEPTIDE REPEAT PROTEIN (AFU_ORTHOLOGUE AFUA_6G03870)"/>
    <property type="match status" value="1"/>
</dbReference>
<reference evidence="4" key="1">
    <citation type="submission" date="2021-02" db="EMBL/GenBank/DDBJ databases">
        <authorList>
            <person name="Nowell W R."/>
        </authorList>
    </citation>
    <scope>NUCLEOTIDE SEQUENCE</scope>
</reference>